<comment type="caution">
    <text evidence="4">The sequence shown here is derived from an EMBL/GenBank/DDBJ whole genome shotgun (WGS) entry which is preliminary data.</text>
</comment>
<dbReference type="OrthoDB" id="9814545at2"/>
<dbReference type="GO" id="GO:0016462">
    <property type="term" value="F:pyrophosphatase activity"/>
    <property type="evidence" value="ECO:0007669"/>
    <property type="project" value="TreeGrafter"/>
</dbReference>
<dbReference type="Pfam" id="PF21447">
    <property type="entry name" value="Ppx-GppA_III"/>
    <property type="match status" value="1"/>
</dbReference>
<evidence type="ECO:0008006" key="6">
    <source>
        <dbReference type="Google" id="ProtNLM"/>
    </source>
</evidence>
<proteinExistence type="inferred from homology"/>
<dbReference type="Proteomes" id="UP000051886">
    <property type="component" value="Unassembled WGS sequence"/>
</dbReference>
<dbReference type="STRING" id="449659.IV66_GL001764"/>
<comment type="similarity">
    <text evidence="1">Belongs to the GppA/Ppx family.</text>
</comment>
<dbReference type="RefSeq" id="WP_017867373.1">
    <property type="nucleotide sequence ID" value="NZ_BJYB01000010.1"/>
</dbReference>
<evidence type="ECO:0000313" key="5">
    <source>
        <dbReference type="Proteomes" id="UP000051886"/>
    </source>
</evidence>
<evidence type="ECO:0000259" key="2">
    <source>
        <dbReference type="Pfam" id="PF02541"/>
    </source>
</evidence>
<dbReference type="InterPro" id="IPR050273">
    <property type="entry name" value="GppA/Ppx_hydrolase"/>
</dbReference>
<dbReference type="Pfam" id="PF02541">
    <property type="entry name" value="Ppx-GppA"/>
    <property type="match status" value="1"/>
</dbReference>
<reference evidence="4 5" key="1">
    <citation type="journal article" date="2015" name="Genome Announc.">
        <title>Expanding the biotechnology potential of lactobacilli through comparative genomics of 213 strains and associated genera.</title>
        <authorList>
            <person name="Sun Z."/>
            <person name="Harris H.M."/>
            <person name="McCann A."/>
            <person name="Guo C."/>
            <person name="Argimon S."/>
            <person name="Zhang W."/>
            <person name="Yang X."/>
            <person name="Jeffery I.B."/>
            <person name="Cooney J.C."/>
            <person name="Kagawa T.F."/>
            <person name="Liu W."/>
            <person name="Song Y."/>
            <person name="Salvetti E."/>
            <person name="Wrobel A."/>
            <person name="Rasinkangas P."/>
            <person name="Parkhill J."/>
            <person name="Rea M.C."/>
            <person name="O'Sullivan O."/>
            <person name="Ritari J."/>
            <person name="Douillard F.P."/>
            <person name="Paul Ross R."/>
            <person name="Yang R."/>
            <person name="Briner A.E."/>
            <person name="Felis G.E."/>
            <person name="de Vos W.M."/>
            <person name="Barrangou R."/>
            <person name="Klaenhammer T.R."/>
            <person name="Caufield P.W."/>
            <person name="Cui Y."/>
            <person name="Zhang H."/>
            <person name="O'Toole P.W."/>
        </authorList>
    </citation>
    <scope>NUCLEOTIDE SEQUENCE [LARGE SCALE GENOMIC DNA]</scope>
    <source>
        <strain evidence="4 5">NBRC 103219</strain>
    </source>
</reference>
<dbReference type="EMBL" id="JQCN01000004">
    <property type="protein sequence ID" value="KRO02094.1"/>
    <property type="molecule type" value="Genomic_DNA"/>
</dbReference>
<feature type="domain" description="Ppx/GppA phosphatase N-terminal" evidence="2">
    <location>
        <begin position="28"/>
        <end position="299"/>
    </location>
</feature>
<dbReference type="Gene3D" id="3.30.420.40">
    <property type="match status" value="1"/>
</dbReference>
<organism evidence="4 5">
    <name type="scientific">Ligilactobacillus pobuzihii</name>
    <dbReference type="NCBI Taxonomy" id="449659"/>
    <lineage>
        <taxon>Bacteria</taxon>
        <taxon>Bacillati</taxon>
        <taxon>Bacillota</taxon>
        <taxon>Bacilli</taxon>
        <taxon>Lactobacillales</taxon>
        <taxon>Lactobacillaceae</taxon>
        <taxon>Ligilactobacillus</taxon>
    </lineage>
</organism>
<evidence type="ECO:0000259" key="3">
    <source>
        <dbReference type="Pfam" id="PF21447"/>
    </source>
</evidence>
<dbReference type="SUPFAM" id="SSF53067">
    <property type="entry name" value="Actin-like ATPase domain"/>
    <property type="match status" value="1"/>
</dbReference>
<dbReference type="AlphaFoldDB" id="A0A0R2LJX5"/>
<protein>
    <recommendedName>
        <fullName evidence="6">Exopolyphosphatase</fullName>
    </recommendedName>
</protein>
<gene>
    <name evidence="4" type="ORF">IV66_GL001764</name>
</gene>
<feature type="domain" description="Ppx/GppA phosphatase C-terminal" evidence="3">
    <location>
        <begin position="317"/>
        <end position="468"/>
    </location>
</feature>
<evidence type="ECO:0000256" key="1">
    <source>
        <dbReference type="ARBA" id="ARBA00007125"/>
    </source>
</evidence>
<dbReference type="Gene3D" id="1.10.3210.10">
    <property type="entry name" value="Hypothetical protein af1432"/>
    <property type="match status" value="1"/>
</dbReference>
<dbReference type="PANTHER" id="PTHR30005">
    <property type="entry name" value="EXOPOLYPHOSPHATASE"/>
    <property type="match status" value="1"/>
</dbReference>
<accession>A0A0R2LJX5</accession>
<dbReference type="InterPro" id="IPR048950">
    <property type="entry name" value="Ppx_GppA_C"/>
</dbReference>
<dbReference type="Gene3D" id="3.30.420.150">
    <property type="entry name" value="Exopolyphosphatase. Domain 2"/>
    <property type="match status" value="1"/>
</dbReference>
<dbReference type="InterPro" id="IPR003607">
    <property type="entry name" value="HD/PDEase_dom"/>
</dbReference>
<evidence type="ECO:0000313" key="4">
    <source>
        <dbReference type="EMBL" id="KRO02094.1"/>
    </source>
</evidence>
<dbReference type="PANTHER" id="PTHR30005:SF0">
    <property type="entry name" value="RETROGRADE REGULATION PROTEIN 2"/>
    <property type="match status" value="1"/>
</dbReference>
<name>A0A0R2LJX5_9LACO</name>
<dbReference type="InterPro" id="IPR043129">
    <property type="entry name" value="ATPase_NBD"/>
</dbReference>
<dbReference type="PATRIC" id="fig|449659.4.peg.1803"/>
<dbReference type="SUPFAM" id="SSF109604">
    <property type="entry name" value="HD-domain/PDEase-like"/>
    <property type="match status" value="1"/>
</dbReference>
<sequence length="508" mass="57664">MASRYFGAIILNVVGLELRIADLKTGETLEHVQKNLQLSDDIYNQNALSVDSVNQIVDGLRGFVQLLHDYRIKDFQLWSSQAISNVKNADFVADQLYMHTGLSVEWLSLSQETFFRVQEVLHRVRQSQEKLKGITYIISITSGDTMIVKLDDGKFTANQSFSLGPAKIAEDLESLFQEAPNSTGVLNDYIASKLNDFNRSTNQKPSNVILVGTLPLKNLITHGKDDSKELVFNEFEELQDSLINASGQFLAEHYGIENQYLPLVLPEILLLKHLLILTNAQKINLSNASMLDGLILNQAVQHGFLKRDLFKQTIKQAENLARHYRIEPKHQQLVTDLALHLFDQLKPMHQMGKRERLLLKVAAILHDCGNYIGGHDHYIHSEYIIRNSDIFGLSKLETEIVALVSRYHSVQTPGNDYSSFTQMPVAQRIIVAKLAAILRLADALDDDRQQKIKDIIVSLKPKKVIITAKSNERLSFENWVFKTKSQFFTETFGLKVTLKQRRIQANGK</sequence>
<keyword evidence="5" id="KW-1185">Reference proteome</keyword>
<dbReference type="CDD" id="cd00077">
    <property type="entry name" value="HDc"/>
    <property type="match status" value="1"/>
</dbReference>
<dbReference type="InterPro" id="IPR003695">
    <property type="entry name" value="Ppx_GppA_N"/>
</dbReference>